<dbReference type="PANTHER" id="PTHR33169">
    <property type="entry name" value="PADR-FAMILY TRANSCRIPTIONAL REGULATOR"/>
    <property type="match status" value="1"/>
</dbReference>
<dbReference type="Pfam" id="PF03551">
    <property type="entry name" value="PadR"/>
    <property type="match status" value="1"/>
</dbReference>
<evidence type="ECO:0000313" key="2">
    <source>
        <dbReference type="EMBL" id="OQJ63700.1"/>
    </source>
</evidence>
<dbReference type="InterPro" id="IPR036388">
    <property type="entry name" value="WH-like_DNA-bd_sf"/>
</dbReference>
<feature type="domain" description="Transcription regulator PadR N-terminal" evidence="1">
    <location>
        <begin position="30"/>
        <end position="101"/>
    </location>
</feature>
<dbReference type="PANTHER" id="PTHR33169:SF14">
    <property type="entry name" value="TRANSCRIPTIONAL REGULATOR RV3488"/>
    <property type="match status" value="1"/>
</dbReference>
<dbReference type="SUPFAM" id="SSF46785">
    <property type="entry name" value="Winged helix' DNA-binding domain"/>
    <property type="match status" value="1"/>
</dbReference>
<name>A0A225CD59_9MICO</name>
<proteinExistence type="predicted"/>
<dbReference type="OrthoDB" id="122286at2"/>
<reference evidence="2" key="1">
    <citation type="submission" date="2017-08" db="EMBL/GenBank/DDBJ databases">
        <title>Genomes of multiple Clavibacter strains from different subspecies.</title>
        <authorList>
            <person name="Yuan X.-K."/>
            <person name="Li X.-S."/>
            <person name="Nie J."/>
            <person name="De Boer S.H."/>
        </authorList>
    </citation>
    <scope>NUCLEOTIDE SEQUENCE [LARGE SCALE GENOMIC DNA]</scope>
    <source>
        <strain evidence="2">ATCC 33566</strain>
    </source>
</reference>
<organism evidence="2 3">
    <name type="scientific">Clavibacter tessellarius</name>
    <dbReference type="NCBI Taxonomy" id="31965"/>
    <lineage>
        <taxon>Bacteria</taxon>
        <taxon>Bacillati</taxon>
        <taxon>Actinomycetota</taxon>
        <taxon>Actinomycetes</taxon>
        <taxon>Micrococcales</taxon>
        <taxon>Microbacteriaceae</taxon>
        <taxon>Clavibacter</taxon>
    </lineage>
</organism>
<gene>
    <name evidence="2" type="ORF">B5P24_12205</name>
</gene>
<keyword evidence="3" id="KW-1185">Reference proteome</keyword>
<evidence type="ECO:0000313" key="3">
    <source>
        <dbReference type="Proteomes" id="UP000215316"/>
    </source>
</evidence>
<evidence type="ECO:0000259" key="1">
    <source>
        <dbReference type="Pfam" id="PF03551"/>
    </source>
</evidence>
<protein>
    <recommendedName>
        <fullName evidence="1">Transcription regulator PadR N-terminal domain-containing protein</fullName>
    </recommendedName>
</protein>
<dbReference type="InterPro" id="IPR036390">
    <property type="entry name" value="WH_DNA-bd_sf"/>
</dbReference>
<dbReference type="EMBL" id="MZMQ01000001">
    <property type="protein sequence ID" value="OQJ63700.1"/>
    <property type="molecule type" value="Genomic_DNA"/>
</dbReference>
<dbReference type="Gene3D" id="1.10.10.10">
    <property type="entry name" value="Winged helix-like DNA-binding domain superfamily/Winged helix DNA-binding domain"/>
    <property type="match status" value="1"/>
</dbReference>
<accession>A0A225CD59</accession>
<dbReference type="Proteomes" id="UP000215316">
    <property type="component" value="Unassembled WGS sequence"/>
</dbReference>
<dbReference type="InterPro" id="IPR005149">
    <property type="entry name" value="Tscrpt_reg_PadR_N"/>
</dbReference>
<dbReference type="RefSeq" id="WP_094129961.1">
    <property type="nucleotide sequence ID" value="NZ_CP040788.1"/>
</dbReference>
<dbReference type="AlphaFoldDB" id="A0A225CD59"/>
<sequence length="124" mass="13665">MDHDDGHEAGTSPALEPSGEWVRALLPLLVLTSLRDGPSYGYAMLTRLERAGFRGVTGSGLYPLLARLERRRLVATEWRPGDGGPGRKYFVLTEDGHAHAARLREAWARFTGTADAFNEIDRSS</sequence>
<comment type="caution">
    <text evidence="2">The sequence shown here is derived from an EMBL/GenBank/DDBJ whole genome shotgun (WGS) entry which is preliminary data.</text>
</comment>
<dbReference type="InterPro" id="IPR052509">
    <property type="entry name" value="Metal_resp_DNA-bind_regulator"/>
</dbReference>